<evidence type="ECO:0000313" key="2">
    <source>
        <dbReference type="Proteomes" id="UP001281761"/>
    </source>
</evidence>
<comment type="caution">
    <text evidence="1">The sequence shown here is derived from an EMBL/GenBank/DDBJ whole genome shotgun (WGS) entry which is preliminary data.</text>
</comment>
<dbReference type="EMBL" id="JARBJD010000368">
    <property type="protein sequence ID" value="KAK2943019.1"/>
    <property type="molecule type" value="Genomic_DNA"/>
</dbReference>
<accession>A0ABQ9WU50</accession>
<dbReference type="Proteomes" id="UP001281761">
    <property type="component" value="Unassembled WGS sequence"/>
</dbReference>
<organism evidence="1 2">
    <name type="scientific">Blattamonas nauphoetae</name>
    <dbReference type="NCBI Taxonomy" id="2049346"/>
    <lineage>
        <taxon>Eukaryota</taxon>
        <taxon>Metamonada</taxon>
        <taxon>Preaxostyla</taxon>
        <taxon>Oxymonadida</taxon>
        <taxon>Blattamonas</taxon>
    </lineage>
</organism>
<keyword evidence="2" id="KW-1185">Reference proteome</keyword>
<reference evidence="1 2" key="1">
    <citation type="journal article" date="2022" name="bioRxiv">
        <title>Genomics of Preaxostyla Flagellates Illuminates Evolutionary Transitions and the Path Towards Mitochondrial Loss.</title>
        <authorList>
            <person name="Novak L.V.F."/>
            <person name="Treitli S.C."/>
            <person name="Pyrih J."/>
            <person name="Halakuc P."/>
            <person name="Pipaliya S.V."/>
            <person name="Vacek V."/>
            <person name="Brzon O."/>
            <person name="Soukal P."/>
            <person name="Eme L."/>
            <person name="Dacks J.B."/>
            <person name="Karnkowska A."/>
            <person name="Elias M."/>
            <person name="Hampl V."/>
        </authorList>
    </citation>
    <scope>NUCLEOTIDE SEQUENCE [LARGE SCALE GENOMIC DNA]</scope>
    <source>
        <strain evidence="1">NAU3</strain>
        <tissue evidence="1">Gut</tissue>
    </source>
</reference>
<evidence type="ECO:0000313" key="1">
    <source>
        <dbReference type="EMBL" id="KAK2943019.1"/>
    </source>
</evidence>
<sequence>MESEYNKRTFDPNCEDHKKNDCLFDIQFPTNLTTILFCPTTLHTSIPFVLSLQQPQLRSHESLVHRRTNRD</sequence>
<proteinExistence type="predicted"/>
<gene>
    <name evidence="1" type="ORF">BLNAU_22061</name>
</gene>
<protein>
    <submittedName>
        <fullName evidence="1">Uncharacterized protein</fullName>
    </submittedName>
</protein>
<name>A0ABQ9WU50_9EUKA</name>